<dbReference type="OrthoDB" id="652200at2"/>
<evidence type="ECO:0000313" key="2">
    <source>
        <dbReference type="Proteomes" id="UP000186917"/>
    </source>
</evidence>
<dbReference type="SUPFAM" id="SSF52218">
    <property type="entry name" value="Flavoproteins"/>
    <property type="match status" value="1"/>
</dbReference>
<evidence type="ECO:0000313" key="1">
    <source>
        <dbReference type="EMBL" id="SIT25512.1"/>
    </source>
</evidence>
<protein>
    <submittedName>
        <fullName evidence="1">Uncharacterized protein</fullName>
    </submittedName>
</protein>
<proteinExistence type="predicted"/>
<accession>A0A173MFP6</accession>
<dbReference type="STRING" id="477680.SAMN05421788_106325"/>
<sequence length="192" mass="22104">MKKVLLLTVNPDETAFSTLLAGAYQKGVEKEFCVAQQVNISRLQFTNTIDNSGITLRNLEPDLMKVRNLILDSDHVVFFVEVNTGKFDFKLYTFLNRLFAIEAGSPIKALWQPSDFATKTARIISVLDNESWKDYQQNGRQITNHPVKKQNFQLFGFAAVRTTALGTVKKGVYNDYYWKWYNKMVLLGEKQY</sequence>
<keyword evidence="2" id="KW-1185">Reference proteome</keyword>
<organism evidence="1 2">
    <name type="scientific">Filimonas lacunae</name>
    <dbReference type="NCBI Taxonomy" id="477680"/>
    <lineage>
        <taxon>Bacteria</taxon>
        <taxon>Pseudomonadati</taxon>
        <taxon>Bacteroidota</taxon>
        <taxon>Chitinophagia</taxon>
        <taxon>Chitinophagales</taxon>
        <taxon>Chitinophagaceae</taxon>
        <taxon>Filimonas</taxon>
    </lineage>
</organism>
<name>A0A173MFP6_9BACT</name>
<dbReference type="RefSeq" id="WP_076380513.1">
    <property type="nucleotide sequence ID" value="NZ_AP017422.1"/>
</dbReference>
<dbReference type="EMBL" id="FTOR01000006">
    <property type="protein sequence ID" value="SIT25512.1"/>
    <property type="molecule type" value="Genomic_DNA"/>
</dbReference>
<dbReference type="AlphaFoldDB" id="A0A173MFP6"/>
<gene>
    <name evidence="1" type="ORF">SAMN05421788_106325</name>
</gene>
<reference evidence="2" key="1">
    <citation type="submission" date="2017-01" db="EMBL/GenBank/DDBJ databases">
        <authorList>
            <person name="Varghese N."/>
            <person name="Submissions S."/>
        </authorList>
    </citation>
    <scope>NUCLEOTIDE SEQUENCE [LARGE SCALE GENOMIC DNA]</scope>
    <source>
        <strain evidence="2">DSM 21054</strain>
    </source>
</reference>
<dbReference type="KEGG" id="fln:FLA_2274"/>
<dbReference type="Proteomes" id="UP000186917">
    <property type="component" value="Unassembled WGS sequence"/>
</dbReference>
<dbReference type="Gene3D" id="3.40.50.360">
    <property type="match status" value="1"/>
</dbReference>
<dbReference type="InterPro" id="IPR029039">
    <property type="entry name" value="Flavoprotein-like_sf"/>
</dbReference>